<evidence type="ECO:0000256" key="1">
    <source>
        <dbReference type="SAM" id="MobiDB-lite"/>
    </source>
</evidence>
<keyword evidence="3" id="KW-1185">Reference proteome</keyword>
<sequence>MDSKGGERVQQKDIENGNQLEGGNIMRRENQVQGRDLECISISQDTKNSLENKGTSNDTKKEALEYIKEYGSVMSPDCIKQIVEMDSERSRELEYTKKHPTSRQNQTPSSITVETTTSLSPNR</sequence>
<evidence type="ECO:0000313" key="3">
    <source>
        <dbReference type="Proteomes" id="UP000823775"/>
    </source>
</evidence>
<gene>
    <name evidence="2" type="ORF">HAX54_040089</name>
</gene>
<protein>
    <submittedName>
        <fullName evidence="2">Uncharacterized protein</fullName>
    </submittedName>
</protein>
<feature type="region of interest" description="Disordered" evidence="1">
    <location>
        <begin position="85"/>
        <end position="123"/>
    </location>
</feature>
<comment type="caution">
    <text evidence="2">The sequence shown here is derived from an EMBL/GenBank/DDBJ whole genome shotgun (WGS) entry which is preliminary data.</text>
</comment>
<dbReference type="EMBL" id="JACEIK010005613">
    <property type="protein sequence ID" value="MCE0481901.1"/>
    <property type="molecule type" value="Genomic_DNA"/>
</dbReference>
<feature type="non-terminal residue" evidence="2">
    <location>
        <position position="123"/>
    </location>
</feature>
<feature type="region of interest" description="Disordered" evidence="1">
    <location>
        <begin position="1"/>
        <end position="32"/>
    </location>
</feature>
<feature type="compositionally biased region" description="Basic and acidic residues" evidence="1">
    <location>
        <begin position="86"/>
        <end position="97"/>
    </location>
</feature>
<dbReference type="Proteomes" id="UP000823775">
    <property type="component" value="Unassembled WGS sequence"/>
</dbReference>
<evidence type="ECO:0000313" key="2">
    <source>
        <dbReference type="EMBL" id="MCE0481901.1"/>
    </source>
</evidence>
<name>A0ABS8VM61_DATST</name>
<organism evidence="2 3">
    <name type="scientific">Datura stramonium</name>
    <name type="common">Jimsonweed</name>
    <name type="synonym">Common thornapple</name>
    <dbReference type="NCBI Taxonomy" id="4076"/>
    <lineage>
        <taxon>Eukaryota</taxon>
        <taxon>Viridiplantae</taxon>
        <taxon>Streptophyta</taxon>
        <taxon>Embryophyta</taxon>
        <taxon>Tracheophyta</taxon>
        <taxon>Spermatophyta</taxon>
        <taxon>Magnoliopsida</taxon>
        <taxon>eudicotyledons</taxon>
        <taxon>Gunneridae</taxon>
        <taxon>Pentapetalae</taxon>
        <taxon>asterids</taxon>
        <taxon>lamiids</taxon>
        <taxon>Solanales</taxon>
        <taxon>Solanaceae</taxon>
        <taxon>Solanoideae</taxon>
        <taxon>Datureae</taxon>
        <taxon>Datura</taxon>
    </lineage>
</organism>
<feature type="compositionally biased region" description="Polar residues" evidence="1">
    <location>
        <begin position="102"/>
        <end position="123"/>
    </location>
</feature>
<accession>A0ABS8VM61</accession>
<proteinExistence type="predicted"/>
<reference evidence="2 3" key="1">
    <citation type="journal article" date="2021" name="BMC Genomics">
        <title>Datura genome reveals duplications of psychoactive alkaloid biosynthetic genes and high mutation rate following tissue culture.</title>
        <authorList>
            <person name="Rajewski A."/>
            <person name="Carter-House D."/>
            <person name="Stajich J."/>
            <person name="Litt A."/>
        </authorList>
    </citation>
    <scope>NUCLEOTIDE SEQUENCE [LARGE SCALE GENOMIC DNA]</scope>
    <source>
        <strain evidence="2">AR-01</strain>
    </source>
</reference>
<feature type="compositionally biased region" description="Basic and acidic residues" evidence="1">
    <location>
        <begin position="1"/>
        <end position="15"/>
    </location>
</feature>